<dbReference type="EMBL" id="JACHJV010000001">
    <property type="protein sequence ID" value="MBB4924795.1"/>
    <property type="molecule type" value="Genomic_DNA"/>
</dbReference>
<dbReference type="Gene3D" id="3.40.50.10010">
    <property type="entry name" value="Type-2 restriction enzyme NgoMIV"/>
    <property type="match status" value="1"/>
</dbReference>
<evidence type="ECO:0000313" key="2">
    <source>
        <dbReference type="Proteomes" id="UP000540506"/>
    </source>
</evidence>
<proteinExistence type="predicted"/>
<dbReference type="InterPro" id="IPR015105">
    <property type="entry name" value="NgoMIV"/>
</dbReference>
<protein>
    <submittedName>
        <fullName evidence="1">Uncharacterized protein</fullName>
    </submittedName>
</protein>
<dbReference type="GO" id="GO:0009036">
    <property type="term" value="F:type II site-specific deoxyribonuclease activity"/>
    <property type="evidence" value="ECO:0007669"/>
    <property type="project" value="InterPro"/>
</dbReference>
<comment type="caution">
    <text evidence="1">The sequence shown here is derived from an EMBL/GenBank/DDBJ whole genome shotgun (WGS) entry which is preliminary data.</text>
</comment>
<dbReference type="InterPro" id="IPR011335">
    <property type="entry name" value="Restrct_endonuc-II-like"/>
</dbReference>
<keyword evidence="2" id="KW-1185">Reference proteome</keyword>
<dbReference type="CDD" id="cd22340">
    <property type="entry name" value="NgoMIV-like"/>
    <property type="match status" value="1"/>
</dbReference>
<gene>
    <name evidence="1" type="ORF">FHR34_003788</name>
</gene>
<dbReference type="AlphaFoldDB" id="A0A7W7VWR2"/>
<reference evidence="1 2" key="1">
    <citation type="submission" date="2020-08" db="EMBL/GenBank/DDBJ databases">
        <title>Sequencing the genomes of 1000 actinobacteria strains.</title>
        <authorList>
            <person name="Klenk H.-P."/>
        </authorList>
    </citation>
    <scope>NUCLEOTIDE SEQUENCE [LARGE SCALE GENOMIC DNA]</scope>
    <source>
        <strain evidence="1 2">DSM 41654</strain>
    </source>
</reference>
<dbReference type="RefSeq" id="WP_246560020.1">
    <property type="nucleotide sequence ID" value="NZ_JACHJV010000001.1"/>
</dbReference>
<dbReference type="Pfam" id="PF09015">
    <property type="entry name" value="NgoMIV_restric"/>
    <property type="match status" value="1"/>
</dbReference>
<name>A0A7W7VWR2_KITKI</name>
<dbReference type="GO" id="GO:0009307">
    <property type="term" value="P:DNA restriction-modification system"/>
    <property type="evidence" value="ECO:0007669"/>
    <property type="project" value="InterPro"/>
</dbReference>
<dbReference type="Proteomes" id="UP000540506">
    <property type="component" value="Unassembled WGS sequence"/>
</dbReference>
<organism evidence="1 2">
    <name type="scientific">Kitasatospora kifunensis</name>
    <name type="common">Streptomyces kifunensis</name>
    <dbReference type="NCBI Taxonomy" id="58351"/>
    <lineage>
        <taxon>Bacteria</taxon>
        <taxon>Bacillati</taxon>
        <taxon>Actinomycetota</taxon>
        <taxon>Actinomycetes</taxon>
        <taxon>Kitasatosporales</taxon>
        <taxon>Streptomycetaceae</taxon>
        <taxon>Kitasatospora</taxon>
    </lineage>
</organism>
<sequence length="288" mass="31686">MPAPFVATLCGYRDGKPNTSDSSKIDSIELGHIFFEKIGVPTAQTSGKVDHPWSHAMVADLTEKLTPMAAHLIVKREQAAHAFEQYAHLGALRALAEDESLNIDSALERLQSHLLAGGDTGSGTSRLVEALSGALDDSRNRRRPLLDALGDESLPKLDISVHRDLGPAAQAGKPHLVAGLSLKWSLRTDRLQDPRTHGAKMAALRRGRMPHFAAVTMEPRPYFLARLGQGTGDLDCVYHLHLPALAAAVNDYYTGTKSRLRIRDTFHRMVDQRRLRDYDDLVSYLGTL</sequence>
<dbReference type="SUPFAM" id="SSF52980">
    <property type="entry name" value="Restriction endonuclease-like"/>
    <property type="match status" value="1"/>
</dbReference>
<evidence type="ECO:0000313" key="1">
    <source>
        <dbReference type="EMBL" id="MBB4924795.1"/>
    </source>
</evidence>
<accession>A0A7W7VWR2</accession>
<dbReference type="InterPro" id="IPR037083">
    <property type="entry name" value="NgoMIV_sf"/>
</dbReference>